<evidence type="ECO:0000259" key="8">
    <source>
        <dbReference type="Pfam" id="PF01182"/>
    </source>
</evidence>
<evidence type="ECO:0000256" key="1">
    <source>
        <dbReference type="ARBA" id="ARBA00000832"/>
    </source>
</evidence>
<protein>
    <recommendedName>
        <fullName evidence="6 7">6-phosphogluconolactonase</fullName>
        <shortName evidence="7">6PGL</shortName>
        <ecNumber evidence="5 7">3.1.1.31</ecNumber>
    </recommendedName>
</protein>
<keyword evidence="7 9" id="KW-0378">Hydrolase</keyword>
<evidence type="ECO:0000256" key="4">
    <source>
        <dbReference type="ARBA" id="ARBA00010662"/>
    </source>
</evidence>
<evidence type="ECO:0000313" key="10">
    <source>
        <dbReference type="Proteomes" id="UP000196320"/>
    </source>
</evidence>
<dbReference type="InterPro" id="IPR037171">
    <property type="entry name" value="NagB/RpiA_transferase-like"/>
</dbReference>
<comment type="pathway">
    <text evidence="3 7">Carbohydrate degradation; pentose phosphate pathway; D-ribulose 5-phosphate from D-glucose 6-phosphate (oxidative stage): step 2/3.</text>
</comment>
<dbReference type="EC" id="3.1.1.31" evidence="5 7"/>
<proteinExistence type="inferred from homology"/>
<dbReference type="GO" id="GO:0005975">
    <property type="term" value="P:carbohydrate metabolic process"/>
    <property type="evidence" value="ECO:0007669"/>
    <property type="project" value="UniProtKB-UniRule"/>
</dbReference>
<dbReference type="OrthoDB" id="9810967at2"/>
<dbReference type="UniPathway" id="UPA00115">
    <property type="reaction ID" value="UER00409"/>
</dbReference>
<dbReference type="NCBIfam" id="TIGR01198">
    <property type="entry name" value="pgl"/>
    <property type="match status" value="1"/>
</dbReference>
<dbReference type="GO" id="GO:0006098">
    <property type="term" value="P:pentose-phosphate shunt"/>
    <property type="evidence" value="ECO:0007669"/>
    <property type="project" value="UniProtKB-UniPathway"/>
</dbReference>
<organism evidence="9 10">
    <name type="scientific">Microbacterium esteraromaticum</name>
    <dbReference type="NCBI Taxonomy" id="57043"/>
    <lineage>
        <taxon>Bacteria</taxon>
        <taxon>Bacillati</taxon>
        <taxon>Actinomycetota</taxon>
        <taxon>Actinomycetes</taxon>
        <taxon>Micrococcales</taxon>
        <taxon>Microbacteriaceae</taxon>
        <taxon>Microbacterium</taxon>
    </lineage>
</organism>
<accession>A0A1R4IYM8</accession>
<dbReference type="PANTHER" id="PTHR11054">
    <property type="entry name" value="6-PHOSPHOGLUCONOLACTONASE"/>
    <property type="match status" value="1"/>
</dbReference>
<dbReference type="InterPro" id="IPR005900">
    <property type="entry name" value="6-phosphogluconolactonase_DevB"/>
</dbReference>
<evidence type="ECO:0000256" key="5">
    <source>
        <dbReference type="ARBA" id="ARBA00013198"/>
    </source>
</evidence>
<comment type="similarity">
    <text evidence="4 7">Belongs to the glucosamine/galactosamine-6-phosphate isomerase family. 6-phosphogluconolactonase subfamily.</text>
</comment>
<dbReference type="EMBL" id="FUKO01000013">
    <property type="protein sequence ID" value="SJN24819.1"/>
    <property type="molecule type" value="Genomic_DNA"/>
</dbReference>
<dbReference type="InterPro" id="IPR039104">
    <property type="entry name" value="6PGL"/>
</dbReference>
<evidence type="ECO:0000256" key="7">
    <source>
        <dbReference type="RuleBase" id="RU365095"/>
    </source>
</evidence>
<name>A0A1R4IYM8_9MICO</name>
<sequence>MKNMTVQGSMKSVVVESTPKALATRVADRFLTRLKARTRNGRIAHVCLTGGSMGAAVLAATAADERSESIDWSLVHFWWGDERFVERDSADRNSLQSRQALLDHIAVPAENIHETGAPSDGLSLDDAAAAYAAELARYASKDDAWPSFAVCFLGVGPDGHIASLFPDRPEVTVTGAAALPVRNSPKPPPERITLTRPVLNSSKRVWLVLTGADKASALGLALAGASYASVPAAGAKGRRRTVFFVDEAAAAEVSPELIDRDY</sequence>
<dbReference type="Proteomes" id="UP000196320">
    <property type="component" value="Unassembled WGS sequence"/>
</dbReference>
<evidence type="ECO:0000256" key="3">
    <source>
        <dbReference type="ARBA" id="ARBA00004961"/>
    </source>
</evidence>
<evidence type="ECO:0000313" key="9">
    <source>
        <dbReference type="EMBL" id="SJN24819.1"/>
    </source>
</evidence>
<dbReference type="PANTHER" id="PTHR11054:SF0">
    <property type="entry name" value="6-PHOSPHOGLUCONOLACTONASE"/>
    <property type="match status" value="1"/>
</dbReference>
<reference evidence="9 10" key="1">
    <citation type="submission" date="2017-02" db="EMBL/GenBank/DDBJ databases">
        <authorList>
            <person name="Peterson S.W."/>
        </authorList>
    </citation>
    <scope>NUCLEOTIDE SEQUENCE [LARGE SCALE GENOMIC DNA]</scope>
    <source>
        <strain evidence="9 10">B Mb 05.01</strain>
    </source>
</reference>
<evidence type="ECO:0000256" key="2">
    <source>
        <dbReference type="ARBA" id="ARBA00002681"/>
    </source>
</evidence>
<dbReference type="Pfam" id="PF01182">
    <property type="entry name" value="Glucosamine_iso"/>
    <property type="match status" value="1"/>
</dbReference>
<feature type="domain" description="Glucosamine/galactosamine-6-phosphate isomerase" evidence="8">
    <location>
        <begin position="18"/>
        <end position="241"/>
    </location>
</feature>
<dbReference type="Gene3D" id="3.40.50.1360">
    <property type="match status" value="1"/>
</dbReference>
<dbReference type="GO" id="GO:0017057">
    <property type="term" value="F:6-phosphogluconolactonase activity"/>
    <property type="evidence" value="ECO:0007669"/>
    <property type="project" value="UniProtKB-UniRule"/>
</dbReference>
<dbReference type="AlphaFoldDB" id="A0A1R4IYM8"/>
<keyword evidence="10" id="KW-1185">Reference proteome</keyword>
<dbReference type="InterPro" id="IPR006148">
    <property type="entry name" value="Glc/Gal-6P_isomerase"/>
</dbReference>
<gene>
    <name evidence="7" type="primary">pgl</name>
    <name evidence="9" type="ORF">FM104_04615</name>
</gene>
<comment type="function">
    <text evidence="2 7">Hydrolysis of 6-phosphogluconolactone to 6-phosphogluconate.</text>
</comment>
<dbReference type="CDD" id="cd01400">
    <property type="entry name" value="6PGL"/>
    <property type="match status" value="1"/>
</dbReference>
<comment type="catalytic activity">
    <reaction evidence="1 7">
        <text>6-phospho-D-glucono-1,5-lactone + H2O = 6-phospho-D-gluconate + H(+)</text>
        <dbReference type="Rhea" id="RHEA:12556"/>
        <dbReference type="ChEBI" id="CHEBI:15377"/>
        <dbReference type="ChEBI" id="CHEBI:15378"/>
        <dbReference type="ChEBI" id="CHEBI:57955"/>
        <dbReference type="ChEBI" id="CHEBI:58759"/>
        <dbReference type="EC" id="3.1.1.31"/>
    </reaction>
</comment>
<evidence type="ECO:0000256" key="6">
    <source>
        <dbReference type="ARBA" id="ARBA00020337"/>
    </source>
</evidence>
<dbReference type="SUPFAM" id="SSF100950">
    <property type="entry name" value="NagB/RpiA/CoA transferase-like"/>
    <property type="match status" value="1"/>
</dbReference>